<keyword evidence="9" id="KW-1185">Reference proteome</keyword>
<evidence type="ECO:0000256" key="1">
    <source>
        <dbReference type="ARBA" id="ARBA00004651"/>
    </source>
</evidence>
<feature type="transmembrane region" description="Helical" evidence="7">
    <location>
        <begin position="77"/>
        <end position="99"/>
    </location>
</feature>
<dbReference type="Proteomes" id="UP000272771">
    <property type="component" value="Chromosome"/>
</dbReference>
<dbReference type="AlphaFoldDB" id="A0A3S5F9T0"/>
<comment type="similarity">
    <text evidence="2">Belongs to the Rht family.</text>
</comment>
<evidence type="ECO:0000313" key="8">
    <source>
        <dbReference type="EMBL" id="VEJ51461.1"/>
    </source>
</evidence>
<proteinExistence type="inferred from homology"/>
<feature type="transmembrane region" description="Helical" evidence="7">
    <location>
        <begin position="225"/>
        <end position="246"/>
    </location>
</feature>
<dbReference type="Pfam" id="PF01810">
    <property type="entry name" value="LysE"/>
    <property type="match status" value="1"/>
</dbReference>
<keyword evidence="3" id="KW-1003">Cell membrane</keyword>
<dbReference type="PIRSF" id="PIRSF006324">
    <property type="entry name" value="LeuE"/>
    <property type="match status" value="1"/>
</dbReference>
<evidence type="ECO:0000256" key="7">
    <source>
        <dbReference type="SAM" id="Phobius"/>
    </source>
</evidence>
<evidence type="ECO:0000256" key="5">
    <source>
        <dbReference type="ARBA" id="ARBA00022989"/>
    </source>
</evidence>
<feature type="transmembrane region" description="Helical" evidence="7">
    <location>
        <begin position="105"/>
        <end position="125"/>
    </location>
</feature>
<dbReference type="GO" id="GO:0015190">
    <property type="term" value="F:L-leucine transmembrane transporter activity"/>
    <property type="evidence" value="ECO:0007669"/>
    <property type="project" value="TreeGrafter"/>
</dbReference>
<comment type="subcellular location">
    <subcellularLocation>
        <location evidence="1">Cell membrane</location>
        <topology evidence="1">Multi-pass membrane protein</topology>
    </subcellularLocation>
</comment>
<dbReference type="OrthoDB" id="9804822at2"/>
<accession>A0A3S5F9T0</accession>
<dbReference type="PANTHER" id="PTHR30086:SF15">
    <property type="entry name" value="LEUCINE EFFLUX PROTEIN"/>
    <property type="match status" value="1"/>
</dbReference>
<dbReference type="NCBIfam" id="NF008201">
    <property type="entry name" value="PRK10958.1"/>
    <property type="match status" value="1"/>
</dbReference>
<evidence type="ECO:0000256" key="6">
    <source>
        <dbReference type="ARBA" id="ARBA00023136"/>
    </source>
</evidence>
<feature type="transmembrane region" description="Helical" evidence="7">
    <location>
        <begin position="157"/>
        <end position="178"/>
    </location>
</feature>
<reference evidence="8 9" key="1">
    <citation type="submission" date="2018-12" db="EMBL/GenBank/DDBJ databases">
        <authorList>
            <consortium name="Pathogen Informatics"/>
        </authorList>
    </citation>
    <scope>NUCLEOTIDE SEQUENCE [LARGE SCALE GENOMIC DNA]</scope>
    <source>
        <strain evidence="8 9">NCTC12742</strain>
    </source>
</reference>
<organism evidence="8 9">
    <name type="scientific">Neisseria weaveri</name>
    <dbReference type="NCBI Taxonomy" id="28091"/>
    <lineage>
        <taxon>Bacteria</taxon>
        <taxon>Pseudomonadati</taxon>
        <taxon>Pseudomonadota</taxon>
        <taxon>Betaproteobacteria</taxon>
        <taxon>Neisseriales</taxon>
        <taxon>Neisseriaceae</taxon>
        <taxon>Neisseria</taxon>
    </lineage>
</organism>
<name>A0A3S5F9T0_9NEIS</name>
<dbReference type="RefSeq" id="WP_004282414.1">
    <property type="nucleotide sequence ID" value="NZ_CAUJRG010000011.1"/>
</dbReference>
<evidence type="ECO:0000313" key="9">
    <source>
        <dbReference type="Proteomes" id="UP000272771"/>
    </source>
</evidence>
<dbReference type="STRING" id="28091.SAMEA3174300_01974"/>
<evidence type="ECO:0000256" key="4">
    <source>
        <dbReference type="ARBA" id="ARBA00022692"/>
    </source>
</evidence>
<evidence type="ECO:0000256" key="2">
    <source>
        <dbReference type="ARBA" id="ARBA00007928"/>
    </source>
</evidence>
<dbReference type="EMBL" id="LR134533">
    <property type="protein sequence ID" value="VEJ51461.1"/>
    <property type="molecule type" value="Genomic_DNA"/>
</dbReference>
<dbReference type="PANTHER" id="PTHR30086">
    <property type="entry name" value="ARGININE EXPORTER PROTEIN ARGO"/>
    <property type="match status" value="1"/>
</dbReference>
<keyword evidence="5 7" id="KW-1133">Transmembrane helix</keyword>
<gene>
    <name evidence="8" type="primary">leuE</name>
    <name evidence="8" type="ORF">NCTC12742_01349</name>
</gene>
<keyword evidence="6 7" id="KW-0472">Membrane</keyword>
<keyword evidence="4 7" id="KW-0812">Transmembrane</keyword>
<dbReference type="GO" id="GO:0015820">
    <property type="term" value="P:L-leucine transport"/>
    <property type="evidence" value="ECO:0007669"/>
    <property type="project" value="TreeGrafter"/>
</dbReference>
<evidence type="ECO:0000256" key="3">
    <source>
        <dbReference type="ARBA" id="ARBA00022475"/>
    </source>
</evidence>
<dbReference type="InterPro" id="IPR001123">
    <property type="entry name" value="LeuE-type"/>
</dbReference>
<sequence>MRQYLLPNSLGIGFLIAVSKHFSILPNLSDFPSMFGITDLTTYVIGTVAVILLPGPNSMFCLSMAAQYGIKAAYRAIAGIILGDTLLMLATVLGAGALLKLHPTLFHLLKLAGGLYLAYIGWNLLHGAVRKWQLDTSKLMSDAPAAAQPVPHIFQRALLLSLTNPKAILFFLSFFVQFVDPAYPHPALSFTVLAVILQASSFLYLNTLVFAGHNMTRIFRRHHKLSSAAMAAVGLMFAGFAVKMWMAGI</sequence>
<feature type="transmembrane region" description="Helical" evidence="7">
    <location>
        <begin position="43"/>
        <end position="65"/>
    </location>
</feature>
<protein>
    <submittedName>
        <fullName evidence="8">Leucine efflux protein</fullName>
    </submittedName>
</protein>
<feature type="transmembrane region" description="Helical" evidence="7">
    <location>
        <begin position="190"/>
        <end position="213"/>
    </location>
</feature>
<dbReference type="GO" id="GO:0005886">
    <property type="term" value="C:plasma membrane"/>
    <property type="evidence" value="ECO:0007669"/>
    <property type="project" value="UniProtKB-SubCell"/>
</dbReference>